<keyword evidence="2" id="KW-1185">Reference proteome</keyword>
<evidence type="ECO:0000313" key="2">
    <source>
        <dbReference type="Proteomes" id="UP000696280"/>
    </source>
</evidence>
<evidence type="ECO:0000313" key="1">
    <source>
        <dbReference type="EMBL" id="CAG8952680.1"/>
    </source>
</evidence>
<proteinExistence type="predicted"/>
<dbReference type="InterPro" id="IPR043129">
    <property type="entry name" value="ATPase_NBD"/>
</dbReference>
<dbReference type="PANTHER" id="PTHR14187">
    <property type="entry name" value="ALPHA KINASE/ELONGATION FACTOR 2 KINASE"/>
    <property type="match status" value="1"/>
</dbReference>
<dbReference type="SUPFAM" id="SSF53067">
    <property type="entry name" value="Actin-like ATPase domain"/>
    <property type="match status" value="2"/>
</dbReference>
<dbReference type="PANTHER" id="PTHR14187:SF5">
    <property type="entry name" value="HEAT SHOCK 70 KDA PROTEIN 12A"/>
    <property type="match status" value="1"/>
</dbReference>
<comment type="caution">
    <text evidence="1">The sequence shown here is derived from an EMBL/GenBank/DDBJ whole genome shotgun (WGS) entry which is preliminary data.</text>
</comment>
<organism evidence="1 2">
    <name type="scientific">Hymenoscyphus fraxineus</name>
    <dbReference type="NCBI Taxonomy" id="746836"/>
    <lineage>
        <taxon>Eukaryota</taxon>
        <taxon>Fungi</taxon>
        <taxon>Dikarya</taxon>
        <taxon>Ascomycota</taxon>
        <taxon>Pezizomycotina</taxon>
        <taxon>Leotiomycetes</taxon>
        <taxon>Helotiales</taxon>
        <taxon>Helotiaceae</taxon>
        <taxon>Hymenoscyphus</taxon>
    </lineage>
</organism>
<dbReference type="Proteomes" id="UP000696280">
    <property type="component" value="Unassembled WGS sequence"/>
</dbReference>
<dbReference type="CDD" id="cd10170">
    <property type="entry name" value="ASKHA_NBD_HSP70"/>
    <property type="match status" value="1"/>
</dbReference>
<dbReference type="AlphaFoldDB" id="A0A9N9KV38"/>
<name>A0A9N9KV38_9HELO</name>
<dbReference type="OrthoDB" id="2963168at2759"/>
<protein>
    <recommendedName>
        <fullName evidence="3">Actin-like ATPase domain-containing protein</fullName>
    </recommendedName>
</protein>
<accession>A0A9N9KV38</accession>
<dbReference type="EMBL" id="CAJVRL010000047">
    <property type="protein sequence ID" value="CAG8952680.1"/>
    <property type="molecule type" value="Genomic_DNA"/>
</dbReference>
<evidence type="ECO:0008006" key="3">
    <source>
        <dbReference type="Google" id="ProtNLM"/>
    </source>
</evidence>
<reference evidence="1" key="1">
    <citation type="submission" date="2021-07" db="EMBL/GenBank/DDBJ databases">
        <authorList>
            <person name="Durling M."/>
        </authorList>
    </citation>
    <scope>NUCLEOTIDE SEQUENCE</scope>
</reference>
<gene>
    <name evidence="1" type="ORF">HYFRA_00008922</name>
</gene>
<sequence length="615" mass="69267">MSRTLFPGSPPIPGANYVVIGIDFGTTYSGVSWTWSKATNQDQIEQVHNWEVDMSVGARSQEADKVPSKISYSDNGNVAKWGYMVTPRDKNQASWFKLLLSNDALEKGGDRVAETQALLRKLRKKPVDVVADYLKCLWDHAIGVIELSLSKIAVDNMTFKVVLTLPANWDHPAQELTRQAAEKAGITKRRFRGPTTFKTVSEPEAAALAAWKEAGMRWRPDLKLGDSFVVCDAGGGTVVGSAPFSFRQNASSTHFSQDLISYTVKSLEPVLKLEMCVEATGALCGAVYLDERFESHIRTEVGSSTYDKLSEEVKSKVFENDWEFSGKKKYNGQDTEFHVDIPGYKPKRPGFFGKKPSSTIILKGGHMNAIFQPVVGQVIDLVRTQVQEVHEETRNRPKAVLLVGGFGENNYLLKQIQATFKGIDIQRPTNSWSVISRGAVIKGLSVSPETETVTNFISKLSYGVKHDSRFRPYLHDERDKYRCPLKGVDMARNQFTWYLKRGTSVSKLDPVRYEWLVSLRSIHELEKVHGEVWISDQKTPPTRLDSNAKRLCKINCNFDSGIFYDLEEKPVADSMAKYRELSYTLKMKVAAGELEWIIYWQDQQKGAAQVNVEYE</sequence>
<dbReference type="Gene3D" id="3.30.420.40">
    <property type="match status" value="1"/>
</dbReference>